<accession>A0A9D4U808</accession>
<keyword evidence="4" id="KW-1185">Reference proteome</keyword>
<evidence type="ECO:0000256" key="2">
    <source>
        <dbReference type="SAM" id="Phobius"/>
    </source>
</evidence>
<reference evidence="3" key="1">
    <citation type="submission" date="2021-01" db="EMBL/GenBank/DDBJ databases">
        <title>Adiantum capillus-veneris genome.</title>
        <authorList>
            <person name="Fang Y."/>
            <person name="Liao Q."/>
        </authorList>
    </citation>
    <scope>NUCLEOTIDE SEQUENCE</scope>
    <source>
        <strain evidence="3">H3</strain>
        <tissue evidence="3">Leaf</tissue>
    </source>
</reference>
<feature type="compositionally biased region" description="Basic and acidic residues" evidence="1">
    <location>
        <begin position="408"/>
        <end position="421"/>
    </location>
</feature>
<proteinExistence type="predicted"/>
<feature type="transmembrane region" description="Helical" evidence="2">
    <location>
        <begin position="288"/>
        <end position="309"/>
    </location>
</feature>
<feature type="transmembrane region" description="Helical" evidence="2">
    <location>
        <begin position="358"/>
        <end position="377"/>
    </location>
</feature>
<sequence length="521" mass="57076">MAIPLHDFVVVNSILLSAGTYLFDFGSNLVVLVEYFERFMSLSRRKVGGVRACDATCQLQTADVAAYSFGLLATLVCNHSLNGILFKVKFTHSDAPLCAAYFLPLIHLYRLSNLIWRTLSCKGVQDLRSPEMNGLYCILGSAMEGVPMLIVQFCGHLVLSQEGVFLHSMPNTFKISVAASLISAAYNGGTSVQSIAKNAITPRQKLAAGAIGAGFTIFAVVVRSLTFTDVIVFIREYSFRKRTVRQQAKLHVFDLLGPLLVITCSIVSYLLHYWLLHSPKDMMRNVRNLRRLLSSLSFSYMSMIVGPLYPMTSLASDAHQLGCWNFHLKLLVISLLHVLLDVVVLCFTFTLGTLPTDYFIMAVIGTAGYLVFLVAYIRFDACCGPERGSTVPAEDEDGDGGGDNSGPRAEDIDGHPQETGHGESPMSISCCKEGPSFPVQDVQIETEKLLPSLTHEVGDGKELREKGLSCLSVDRRDMVLVGRGRAGLLTACSSLDRSMGFKRLAMARPSPKLSLQQAHEP</sequence>
<dbReference type="AlphaFoldDB" id="A0A9D4U808"/>
<feature type="transmembrane region" description="Helical" evidence="2">
    <location>
        <begin position="255"/>
        <end position="276"/>
    </location>
</feature>
<evidence type="ECO:0000313" key="3">
    <source>
        <dbReference type="EMBL" id="KAI5063199.1"/>
    </source>
</evidence>
<feature type="transmembrane region" description="Helical" evidence="2">
    <location>
        <begin position="206"/>
        <end position="234"/>
    </location>
</feature>
<name>A0A9D4U808_ADICA</name>
<keyword evidence="2" id="KW-1133">Transmembrane helix</keyword>
<keyword evidence="2" id="KW-0472">Membrane</keyword>
<organism evidence="3 4">
    <name type="scientific">Adiantum capillus-veneris</name>
    <name type="common">Maidenhair fern</name>
    <dbReference type="NCBI Taxonomy" id="13818"/>
    <lineage>
        <taxon>Eukaryota</taxon>
        <taxon>Viridiplantae</taxon>
        <taxon>Streptophyta</taxon>
        <taxon>Embryophyta</taxon>
        <taxon>Tracheophyta</taxon>
        <taxon>Polypodiopsida</taxon>
        <taxon>Polypodiidae</taxon>
        <taxon>Polypodiales</taxon>
        <taxon>Pteridineae</taxon>
        <taxon>Pteridaceae</taxon>
        <taxon>Vittarioideae</taxon>
        <taxon>Adiantum</taxon>
    </lineage>
</organism>
<feature type="transmembrane region" description="Helical" evidence="2">
    <location>
        <begin position="330"/>
        <end position="352"/>
    </location>
</feature>
<evidence type="ECO:0000256" key="1">
    <source>
        <dbReference type="SAM" id="MobiDB-lite"/>
    </source>
</evidence>
<dbReference type="OrthoDB" id="1923554at2759"/>
<comment type="caution">
    <text evidence="3">The sequence shown here is derived from an EMBL/GenBank/DDBJ whole genome shotgun (WGS) entry which is preliminary data.</text>
</comment>
<evidence type="ECO:0000313" key="4">
    <source>
        <dbReference type="Proteomes" id="UP000886520"/>
    </source>
</evidence>
<keyword evidence="2" id="KW-0812">Transmembrane</keyword>
<feature type="region of interest" description="Disordered" evidence="1">
    <location>
        <begin position="388"/>
        <end position="427"/>
    </location>
</feature>
<dbReference type="Proteomes" id="UP000886520">
    <property type="component" value="Chromosome 21"/>
</dbReference>
<dbReference type="EMBL" id="JABFUD020000021">
    <property type="protein sequence ID" value="KAI5063199.1"/>
    <property type="molecule type" value="Genomic_DNA"/>
</dbReference>
<protein>
    <submittedName>
        <fullName evidence="3">Uncharacterized protein</fullName>
    </submittedName>
</protein>
<gene>
    <name evidence="3" type="ORF">GOP47_0021746</name>
</gene>